<evidence type="ECO:0000313" key="2">
    <source>
        <dbReference type="Proteomes" id="UP000789920"/>
    </source>
</evidence>
<gene>
    <name evidence="1" type="ORF">RPERSI_LOCUS13311</name>
</gene>
<organism evidence="1 2">
    <name type="scientific">Racocetra persica</name>
    <dbReference type="NCBI Taxonomy" id="160502"/>
    <lineage>
        <taxon>Eukaryota</taxon>
        <taxon>Fungi</taxon>
        <taxon>Fungi incertae sedis</taxon>
        <taxon>Mucoromycota</taxon>
        <taxon>Glomeromycotina</taxon>
        <taxon>Glomeromycetes</taxon>
        <taxon>Diversisporales</taxon>
        <taxon>Gigasporaceae</taxon>
        <taxon>Racocetra</taxon>
    </lineage>
</organism>
<keyword evidence="2" id="KW-1185">Reference proteome</keyword>
<sequence>TAKPTSQDDIKLIAKSLVVEDVDKITVYDLLLYDQIITAFRKLNNTELQYKKEIIREEDKMQEIEITVSNRSIKAKSSKKRRQHLEEKETEEKVEEEKNVKMNDNAKRQETKRT</sequence>
<protein>
    <submittedName>
        <fullName evidence="1">6549_t:CDS:1</fullName>
    </submittedName>
</protein>
<name>A0ACA9Q8Y1_9GLOM</name>
<accession>A0ACA9Q8Y1</accession>
<evidence type="ECO:0000313" key="1">
    <source>
        <dbReference type="EMBL" id="CAG8742637.1"/>
    </source>
</evidence>
<proteinExistence type="predicted"/>
<reference evidence="1" key="1">
    <citation type="submission" date="2021-06" db="EMBL/GenBank/DDBJ databases">
        <authorList>
            <person name="Kallberg Y."/>
            <person name="Tangrot J."/>
            <person name="Rosling A."/>
        </authorList>
    </citation>
    <scope>NUCLEOTIDE SEQUENCE</scope>
    <source>
        <strain evidence="1">MA461A</strain>
    </source>
</reference>
<dbReference type="EMBL" id="CAJVQC010029432">
    <property type="protein sequence ID" value="CAG8742637.1"/>
    <property type="molecule type" value="Genomic_DNA"/>
</dbReference>
<comment type="caution">
    <text evidence="1">The sequence shown here is derived from an EMBL/GenBank/DDBJ whole genome shotgun (WGS) entry which is preliminary data.</text>
</comment>
<feature type="non-terminal residue" evidence="1">
    <location>
        <position position="1"/>
    </location>
</feature>
<dbReference type="Proteomes" id="UP000789920">
    <property type="component" value="Unassembled WGS sequence"/>
</dbReference>